<sequence length="153" mass="17379">MLYFCAGQPTHHRGGAAGADHFDYIKKLAGPGSIGIGGDYDGVTGFPEGLEDVSKYPLLIQELLRRGWQDEEIRGVLRDNFLRVFRDVESIRDQQLNLRPSEKEIPEDELSYTCRLDLQNFQQRSAKASGIQEISISAFTLITYMLSCIFIFW</sequence>
<protein>
    <recommendedName>
        <fullName evidence="1">Dipeptidase</fullName>
        <ecNumber evidence="1">3.4.13.19</ecNumber>
    </recommendedName>
</protein>
<evidence type="ECO:0000256" key="1">
    <source>
        <dbReference type="RuleBase" id="RU341113"/>
    </source>
</evidence>
<name>A0A8J6BJA4_ELECQ</name>
<dbReference type="SUPFAM" id="SSF51556">
    <property type="entry name" value="Metallo-dependent hydrolases"/>
    <property type="match status" value="1"/>
</dbReference>
<keyword evidence="1" id="KW-0336">GPI-anchor</keyword>
<dbReference type="Gene3D" id="3.20.20.140">
    <property type="entry name" value="Metal-dependent hydrolases"/>
    <property type="match status" value="1"/>
</dbReference>
<keyword evidence="1" id="KW-0378">Hydrolase</keyword>
<dbReference type="InterPro" id="IPR008257">
    <property type="entry name" value="Pept_M19"/>
</dbReference>
<dbReference type="GO" id="GO:0070573">
    <property type="term" value="F:metallodipeptidase activity"/>
    <property type="evidence" value="ECO:0007669"/>
    <property type="project" value="InterPro"/>
</dbReference>
<keyword evidence="2" id="KW-0472">Membrane</keyword>
<evidence type="ECO:0000313" key="4">
    <source>
        <dbReference type="Proteomes" id="UP000770717"/>
    </source>
</evidence>
<dbReference type="Pfam" id="PF01244">
    <property type="entry name" value="Peptidase_M19"/>
    <property type="match status" value="1"/>
</dbReference>
<keyword evidence="1" id="KW-0224">Dipeptidase</keyword>
<comment type="subunit">
    <text evidence="1">Homodimer; disulfide-linked.</text>
</comment>
<keyword evidence="4" id="KW-1185">Reference proteome</keyword>
<evidence type="ECO:0000313" key="3">
    <source>
        <dbReference type="EMBL" id="KAG9464640.1"/>
    </source>
</evidence>
<comment type="subcellular location">
    <subcellularLocation>
        <location evidence="1">Membrane</location>
        <topology evidence="1">Lipid-anchor</topology>
        <topology evidence="1">GPI-anchor</topology>
    </subcellularLocation>
</comment>
<dbReference type="GO" id="GO:0098552">
    <property type="term" value="C:side of membrane"/>
    <property type="evidence" value="ECO:0007669"/>
    <property type="project" value="UniProtKB-KW"/>
</dbReference>
<accession>A0A8J6BJA4</accession>
<comment type="caution">
    <text evidence="3">The sequence shown here is derived from an EMBL/GenBank/DDBJ whole genome shotgun (WGS) entry which is preliminary data.</text>
</comment>
<dbReference type="PANTHER" id="PTHR10443:SF9">
    <property type="entry name" value="DIPEPTIDASE 2"/>
    <property type="match status" value="1"/>
</dbReference>
<dbReference type="PANTHER" id="PTHR10443">
    <property type="entry name" value="MICROSOMAL DIPEPTIDASE"/>
    <property type="match status" value="1"/>
</dbReference>
<keyword evidence="1" id="KW-0325">Glycoprotein</keyword>
<dbReference type="GO" id="GO:0046872">
    <property type="term" value="F:metal ion binding"/>
    <property type="evidence" value="ECO:0007669"/>
    <property type="project" value="UniProtKB-UniRule"/>
</dbReference>
<evidence type="ECO:0000256" key="2">
    <source>
        <dbReference type="SAM" id="Phobius"/>
    </source>
</evidence>
<keyword evidence="1" id="KW-0479">Metal-binding</keyword>
<dbReference type="EC" id="3.4.13.19" evidence="1"/>
<comment type="similarity">
    <text evidence="1">Belongs to the metallo-dependent hydrolases superfamily. Peptidase M19 family.</text>
</comment>
<keyword evidence="1" id="KW-1015">Disulfide bond</keyword>
<keyword evidence="2" id="KW-1133">Transmembrane helix</keyword>
<keyword evidence="1" id="KW-0862">Zinc</keyword>
<dbReference type="Proteomes" id="UP000770717">
    <property type="component" value="Unassembled WGS sequence"/>
</dbReference>
<gene>
    <name evidence="3" type="ORF">GDO78_019620</name>
</gene>
<feature type="transmembrane region" description="Helical" evidence="2">
    <location>
        <begin position="134"/>
        <end position="152"/>
    </location>
</feature>
<reference evidence="3" key="1">
    <citation type="thesis" date="2020" institute="ProQuest LLC" country="789 East Eisenhower Parkway, Ann Arbor, MI, USA">
        <title>Comparative Genomics and Chromosome Evolution.</title>
        <authorList>
            <person name="Mudd A.B."/>
        </authorList>
    </citation>
    <scope>NUCLEOTIDE SEQUENCE</scope>
    <source>
        <strain evidence="3">HN-11 Male</strain>
        <tissue evidence="3">Kidney and liver</tissue>
    </source>
</reference>
<proteinExistence type="inferred from homology"/>
<keyword evidence="2" id="KW-0812">Transmembrane</keyword>
<dbReference type="GO" id="GO:0006508">
    <property type="term" value="P:proteolysis"/>
    <property type="evidence" value="ECO:0007669"/>
    <property type="project" value="UniProtKB-KW"/>
</dbReference>
<dbReference type="InterPro" id="IPR032466">
    <property type="entry name" value="Metal_Hydrolase"/>
</dbReference>
<keyword evidence="1" id="KW-0449">Lipoprotein</keyword>
<dbReference type="PROSITE" id="PS51365">
    <property type="entry name" value="RENAL_DIPEPTIDASE_2"/>
    <property type="match status" value="1"/>
</dbReference>
<organism evidence="3 4">
    <name type="scientific">Eleutherodactylus coqui</name>
    <name type="common">Puerto Rican coqui</name>
    <dbReference type="NCBI Taxonomy" id="57060"/>
    <lineage>
        <taxon>Eukaryota</taxon>
        <taxon>Metazoa</taxon>
        <taxon>Chordata</taxon>
        <taxon>Craniata</taxon>
        <taxon>Vertebrata</taxon>
        <taxon>Euteleostomi</taxon>
        <taxon>Amphibia</taxon>
        <taxon>Batrachia</taxon>
        <taxon>Anura</taxon>
        <taxon>Neobatrachia</taxon>
        <taxon>Hyloidea</taxon>
        <taxon>Eleutherodactylidae</taxon>
        <taxon>Eleutherodactylinae</taxon>
        <taxon>Eleutherodactylus</taxon>
        <taxon>Eleutherodactylus</taxon>
    </lineage>
</organism>
<comment type="catalytic activity">
    <reaction evidence="1">
        <text>an L-aminoacyl-L-amino acid + H2O = 2 an L-alpha-amino acid</text>
        <dbReference type="Rhea" id="RHEA:48940"/>
        <dbReference type="ChEBI" id="CHEBI:15377"/>
        <dbReference type="ChEBI" id="CHEBI:59869"/>
        <dbReference type="ChEBI" id="CHEBI:77460"/>
        <dbReference type="EC" id="3.4.13.19"/>
    </reaction>
</comment>
<comment type="cofactor">
    <cofactor evidence="1">
        <name>Zn(2+)</name>
        <dbReference type="ChEBI" id="CHEBI:29105"/>
    </cofactor>
</comment>
<dbReference type="EMBL" id="WNTK01004132">
    <property type="protein sequence ID" value="KAG9464640.1"/>
    <property type="molecule type" value="Genomic_DNA"/>
</dbReference>
<keyword evidence="1" id="KW-0482">Metalloprotease</keyword>
<dbReference type="OrthoDB" id="445695at2759"/>
<keyword evidence="1" id="KW-0645">Protease</keyword>
<dbReference type="AlphaFoldDB" id="A0A8J6BJA4"/>